<feature type="chain" id="PRO_5009311133" evidence="1">
    <location>
        <begin position="21"/>
        <end position="163"/>
    </location>
</feature>
<evidence type="ECO:0000256" key="1">
    <source>
        <dbReference type="SAM" id="SignalP"/>
    </source>
</evidence>
<dbReference type="Pfam" id="PF14625">
    <property type="entry name" value="Lustrin_cystein"/>
    <property type="match status" value="2"/>
</dbReference>
<dbReference type="WBParaSite" id="Hba_15863">
    <property type="protein sequence ID" value="Hba_15863"/>
    <property type="gene ID" value="Hba_15863"/>
</dbReference>
<dbReference type="Proteomes" id="UP000095283">
    <property type="component" value="Unplaced"/>
</dbReference>
<accession>A0A1I7XEA1</accession>
<evidence type="ECO:0000313" key="3">
    <source>
        <dbReference type="WBParaSite" id="Hba_15863"/>
    </source>
</evidence>
<dbReference type="AlphaFoldDB" id="A0A1I7XEA1"/>
<protein>
    <submittedName>
        <fullName evidence="3">EB domain-containing protein</fullName>
    </submittedName>
</protein>
<keyword evidence="2" id="KW-1185">Reference proteome</keyword>
<proteinExistence type="predicted"/>
<organism evidence="2 3">
    <name type="scientific">Heterorhabditis bacteriophora</name>
    <name type="common">Entomopathogenic nematode worm</name>
    <dbReference type="NCBI Taxonomy" id="37862"/>
    <lineage>
        <taxon>Eukaryota</taxon>
        <taxon>Metazoa</taxon>
        <taxon>Ecdysozoa</taxon>
        <taxon>Nematoda</taxon>
        <taxon>Chromadorea</taxon>
        <taxon>Rhabditida</taxon>
        <taxon>Rhabditina</taxon>
        <taxon>Rhabditomorpha</taxon>
        <taxon>Strongyloidea</taxon>
        <taxon>Heterorhabditidae</taxon>
        <taxon>Heterorhabditis</taxon>
    </lineage>
</organism>
<dbReference type="InterPro" id="IPR028150">
    <property type="entry name" value="Lustrin_cystein"/>
</dbReference>
<name>A0A1I7XEA1_HETBA</name>
<evidence type="ECO:0000313" key="2">
    <source>
        <dbReference type="Proteomes" id="UP000095283"/>
    </source>
</evidence>
<dbReference type="InterPro" id="IPR006150">
    <property type="entry name" value="Cys_repeat_1"/>
</dbReference>
<feature type="signal peptide" evidence="1">
    <location>
        <begin position="1"/>
        <end position="20"/>
    </location>
</feature>
<dbReference type="SMART" id="SM00289">
    <property type="entry name" value="WR1"/>
    <property type="match status" value="2"/>
</dbReference>
<keyword evidence="1" id="KW-0732">Signal</keyword>
<reference evidence="3" key="1">
    <citation type="submission" date="2016-11" db="UniProtKB">
        <authorList>
            <consortium name="WormBaseParasite"/>
        </authorList>
    </citation>
    <scope>IDENTIFICATION</scope>
</reference>
<sequence length="163" mass="18022">MGCMIIGYLIILITATRSNSHPVVRMATNALSPLKAPATSVVRTSMCPSGWNPYRNEVNGQMELCSGPLDTSCPTGYSCTPSSFIGRFVCCRLASVLQCTRGQTLLANSQPRSRSNQCPRGYSCEQSTSVREVTKSFSLLLFLNSINRLFFWAQRSTFIIKYV</sequence>